<organism evidence="1 2">
    <name type="scientific">Symbiodinium microadriaticum</name>
    <name type="common">Dinoflagellate</name>
    <name type="synonym">Zooxanthella microadriatica</name>
    <dbReference type="NCBI Taxonomy" id="2951"/>
    <lineage>
        <taxon>Eukaryota</taxon>
        <taxon>Sar</taxon>
        <taxon>Alveolata</taxon>
        <taxon>Dinophyceae</taxon>
        <taxon>Suessiales</taxon>
        <taxon>Symbiodiniaceae</taxon>
        <taxon>Symbiodinium</taxon>
    </lineage>
</organism>
<evidence type="ECO:0000313" key="2">
    <source>
        <dbReference type="Proteomes" id="UP000186817"/>
    </source>
</evidence>
<proteinExistence type="predicted"/>
<accession>A0A1Q9DR43</accession>
<name>A0A1Q9DR43_SYMMI</name>
<sequence length="190" mass="21764">MAELLRRVFDDDDASQLFFEVTPEPAIAGIALGRLVSRWHLQRVERRLFCIASSHVLWPGSFLISSGQPASLTSMLTRLQALTVLSVDDCVHDLVMFDLRSHLLICAALRNGSRLVRDRPWPFLGVSQSVNQGLVYSDVHGHKQNNCRALFTSFRRRASCQHLPAHQATMCRRKYMNTDTKQHYVRYKKL</sequence>
<evidence type="ECO:0000313" key="1">
    <source>
        <dbReference type="EMBL" id="OLP97649.1"/>
    </source>
</evidence>
<reference evidence="1 2" key="1">
    <citation type="submission" date="2016-02" db="EMBL/GenBank/DDBJ databases">
        <title>Genome analysis of coral dinoflagellate symbionts highlights evolutionary adaptations to a symbiotic lifestyle.</title>
        <authorList>
            <person name="Aranda M."/>
            <person name="Li Y."/>
            <person name="Liew Y.J."/>
            <person name="Baumgarten S."/>
            <person name="Simakov O."/>
            <person name="Wilson M."/>
            <person name="Piel J."/>
            <person name="Ashoor H."/>
            <person name="Bougouffa S."/>
            <person name="Bajic V.B."/>
            <person name="Ryu T."/>
            <person name="Ravasi T."/>
            <person name="Bayer T."/>
            <person name="Micklem G."/>
            <person name="Kim H."/>
            <person name="Bhak J."/>
            <person name="Lajeunesse T.C."/>
            <person name="Voolstra C.R."/>
        </authorList>
    </citation>
    <scope>NUCLEOTIDE SEQUENCE [LARGE SCALE GENOMIC DNA]</scope>
    <source>
        <strain evidence="1 2">CCMP2467</strain>
    </source>
</reference>
<gene>
    <name evidence="1" type="ORF">AK812_SmicGene19979</name>
</gene>
<dbReference type="AlphaFoldDB" id="A0A1Q9DR43"/>
<protein>
    <submittedName>
        <fullName evidence="1">Uncharacterized protein</fullName>
    </submittedName>
</protein>
<comment type="caution">
    <text evidence="1">The sequence shown here is derived from an EMBL/GenBank/DDBJ whole genome shotgun (WGS) entry which is preliminary data.</text>
</comment>
<keyword evidence="2" id="KW-1185">Reference proteome</keyword>
<dbReference type="OrthoDB" id="10296365at2759"/>
<dbReference type="EMBL" id="LSRX01000425">
    <property type="protein sequence ID" value="OLP97649.1"/>
    <property type="molecule type" value="Genomic_DNA"/>
</dbReference>
<dbReference type="Proteomes" id="UP000186817">
    <property type="component" value="Unassembled WGS sequence"/>
</dbReference>